<dbReference type="EC" id="1.1.2.3" evidence="15"/>
<dbReference type="InterPro" id="IPR000262">
    <property type="entry name" value="FMN-dep_DH"/>
</dbReference>
<dbReference type="Gene3D" id="3.10.120.10">
    <property type="entry name" value="Cytochrome b5-like heme/steroid binding domain"/>
    <property type="match status" value="1"/>
</dbReference>
<dbReference type="STRING" id="13370.A0A448YTJ0"/>
<evidence type="ECO:0000256" key="14">
    <source>
        <dbReference type="ARBA" id="ARBA00061589"/>
    </source>
</evidence>
<comment type="similarity">
    <text evidence="17">Belongs to the cytochrome b5 family.</text>
</comment>
<evidence type="ECO:0000256" key="15">
    <source>
        <dbReference type="ARBA" id="ARBA00066458"/>
    </source>
</evidence>
<dbReference type="FunFam" id="3.20.20.70:FF:000062">
    <property type="entry name" value="Cytochrome b2, mitochondrial, putative"/>
    <property type="match status" value="1"/>
</dbReference>
<keyword evidence="9" id="KW-0560">Oxidoreductase</keyword>
<dbReference type="PROSITE" id="PS00557">
    <property type="entry name" value="FMN_HYDROXY_ACID_DH_1"/>
    <property type="match status" value="1"/>
</dbReference>
<dbReference type="InterPro" id="IPR001199">
    <property type="entry name" value="Cyt_B5-like_heme/steroid-bd"/>
</dbReference>
<feature type="domain" description="Cytochrome b5 heme-binding" evidence="19">
    <location>
        <begin position="1"/>
        <end position="50"/>
    </location>
</feature>
<dbReference type="PANTHER" id="PTHR10578:SF148">
    <property type="entry name" value="L-LACTATE DEHYDROGENASE (CYTOCHROME)"/>
    <property type="match status" value="1"/>
</dbReference>
<dbReference type="GO" id="GO:0020037">
    <property type="term" value="F:heme binding"/>
    <property type="evidence" value="ECO:0007669"/>
    <property type="project" value="UniProtKB-UniRule"/>
</dbReference>
<dbReference type="SUPFAM" id="SSF51395">
    <property type="entry name" value="FMN-linked oxidoreductases"/>
    <property type="match status" value="1"/>
</dbReference>
<dbReference type="InterPro" id="IPR037458">
    <property type="entry name" value="L-MDH/L-LDH_FMN-bd"/>
</dbReference>
<dbReference type="PANTHER" id="PTHR10578">
    <property type="entry name" value="S -2-HYDROXY-ACID OXIDASE-RELATED"/>
    <property type="match status" value="1"/>
</dbReference>
<dbReference type="InterPro" id="IPR037396">
    <property type="entry name" value="FMN_HAD"/>
</dbReference>
<dbReference type="Pfam" id="PF01070">
    <property type="entry name" value="FMN_dh"/>
    <property type="match status" value="1"/>
</dbReference>
<feature type="region of interest" description="Disordered" evidence="18">
    <location>
        <begin position="243"/>
        <end position="266"/>
    </location>
</feature>
<evidence type="ECO:0000256" key="16">
    <source>
        <dbReference type="ARBA" id="ARBA00068515"/>
    </source>
</evidence>
<dbReference type="OrthoDB" id="1925334at2759"/>
<evidence type="ECO:0000256" key="3">
    <source>
        <dbReference type="ARBA" id="ARBA00004569"/>
    </source>
</evidence>
<evidence type="ECO:0000256" key="9">
    <source>
        <dbReference type="ARBA" id="ARBA00023002"/>
    </source>
</evidence>
<name>A0A448YTJ0_BRENA</name>
<dbReference type="InterPro" id="IPR013785">
    <property type="entry name" value="Aldolase_TIM"/>
</dbReference>
<dbReference type="PROSITE" id="PS50255">
    <property type="entry name" value="CYTOCHROME_B5_2"/>
    <property type="match status" value="1"/>
</dbReference>
<dbReference type="InterPro" id="IPR018506">
    <property type="entry name" value="Cyt_B5_heme-BS"/>
</dbReference>
<proteinExistence type="inferred from homology"/>
<dbReference type="InterPro" id="IPR008259">
    <property type="entry name" value="FMN_hydac_DH_AS"/>
</dbReference>
<evidence type="ECO:0000259" key="20">
    <source>
        <dbReference type="PROSITE" id="PS51349"/>
    </source>
</evidence>
<protein>
    <recommendedName>
        <fullName evidence="16">L-lactate dehydrogenase (cytochrome)</fullName>
        <ecNumber evidence="15">1.1.2.3</ecNumber>
    </recommendedName>
</protein>
<dbReference type="EMBL" id="CAACVR010000075">
    <property type="protein sequence ID" value="VEU24210.1"/>
    <property type="molecule type" value="Genomic_DNA"/>
</dbReference>
<comment type="catalytic activity">
    <reaction evidence="12">
        <text>(S)-lactate + 2 Fe(III)-[cytochrome c] = 2 Fe(II)-[cytochrome c] + pyruvate + 2 H(+)</text>
        <dbReference type="Rhea" id="RHEA:19909"/>
        <dbReference type="Rhea" id="RHEA-COMP:10350"/>
        <dbReference type="Rhea" id="RHEA-COMP:14399"/>
        <dbReference type="ChEBI" id="CHEBI:15361"/>
        <dbReference type="ChEBI" id="CHEBI:15378"/>
        <dbReference type="ChEBI" id="CHEBI:16651"/>
        <dbReference type="ChEBI" id="CHEBI:29033"/>
        <dbReference type="ChEBI" id="CHEBI:29034"/>
        <dbReference type="EC" id="1.1.2.3"/>
    </reaction>
    <physiologicalReaction direction="left-to-right" evidence="12">
        <dbReference type="Rhea" id="RHEA:19910"/>
    </physiologicalReaction>
</comment>
<evidence type="ECO:0000256" key="17">
    <source>
        <dbReference type="RuleBase" id="RU362121"/>
    </source>
</evidence>
<evidence type="ECO:0000256" key="5">
    <source>
        <dbReference type="ARBA" id="ARBA00022617"/>
    </source>
</evidence>
<evidence type="ECO:0000313" key="22">
    <source>
        <dbReference type="Proteomes" id="UP000290900"/>
    </source>
</evidence>
<feature type="domain" description="FMN hydroxy acid dehydrogenase" evidence="20">
    <location>
        <begin position="75"/>
        <end position="439"/>
    </location>
</feature>
<keyword evidence="7" id="KW-0288">FMN</keyword>
<evidence type="ECO:0000313" key="21">
    <source>
        <dbReference type="EMBL" id="VEU24210.1"/>
    </source>
</evidence>
<dbReference type="GO" id="GO:0005758">
    <property type="term" value="C:mitochondrial intermembrane space"/>
    <property type="evidence" value="ECO:0007669"/>
    <property type="project" value="UniProtKB-SubCell"/>
</dbReference>
<dbReference type="GO" id="GO:0006089">
    <property type="term" value="P:lactate metabolic process"/>
    <property type="evidence" value="ECO:0007669"/>
    <property type="project" value="TreeGrafter"/>
</dbReference>
<keyword evidence="10 17" id="KW-0408">Iron</keyword>
<keyword evidence="11" id="KW-0496">Mitochondrion</keyword>
<dbReference type="Proteomes" id="UP000290900">
    <property type="component" value="Unassembled WGS sequence"/>
</dbReference>
<dbReference type="Gene3D" id="3.20.20.70">
    <property type="entry name" value="Aldolase class I"/>
    <property type="match status" value="1"/>
</dbReference>
<evidence type="ECO:0000256" key="8">
    <source>
        <dbReference type="ARBA" id="ARBA00022723"/>
    </source>
</evidence>
<comment type="similarity">
    <text evidence="14">In the N-terminal section; belongs to the cytochrome b5 family.</text>
</comment>
<sequence length="466" mass="51934">MTEFLPNHPAGQKVILLNGGYDATDIFTPIHPKGTIEKYLPAEKHLGHLDGEAPIRPKKVDPFEDERLDNLDHLPPLSAIQNIHDFEYLAKNILPIGAWSYYSCGADDEISMRENHYAYQRIFFRPRVCVDVSEVDPSTELLGSKTSVPFYVTATAMAKLGNPGGECSIARGAGKEGVIQMISTLSSNSLEEIAAARIPGATQWFQLYVNEDREMTHELIQKAEELGMKAIFITVDAPTLGNREKDRRSKFSDDPNLDLGKDAQRGSGASRALSSFIDCHLNWDDIIEIKGMTKLPVLIKGIQRVEDIFKAAEIGCSGVVLSNHGGRQLDTSPPPVEVLAEAVPLLQKMDKLKPGFEIFIDGGVRRGTDILKAVALGDNKVKVGVGLGRPFLYSNSAYGEEGVRKAIQLLKDEVELDMRLLGVRNLNELNRNFVDTRRLWSGKEAEDYLYHRNYEPIETVQFRRDE</sequence>
<gene>
    <name evidence="21" type="ORF">BRENAR_LOCUS4938</name>
</gene>
<accession>A0A448YTJ0</accession>
<dbReference type="GO" id="GO:0004460">
    <property type="term" value="F:L-lactate dehydrogenase (cytochrome) activity"/>
    <property type="evidence" value="ECO:0007669"/>
    <property type="project" value="UniProtKB-EC"/>
</dbReference>
<evidence type="ECO:0000256" key="7">
    <source>
        <dbReference type="ARBA" id="ARBA00022643"/>
    </source>
</evidence>
<keyword evidence="6" id="KW-0285">Flavoprotein</keyword>
<keyword evidence="8 17" id="KW-0479">Metal-binding</keyword>
<dbReference type="CDD" id="cd02922">
    <property type="entry name" value="FCB2_FMN"/>
    <property type="match status" value="1"/>
</dbReference>
<dbReference type="InParanoid" id="A0A448YTJ0"/>
<dbReference type="FunCoup" id="A0A448YTJ0">
    <property type="interactions" value="340"/>
</dbReference>
<comment type="subunit">
    <text evidence="4">Homotetramer.</text>
</comment>
<dbReference type="GO" id="GO:0046872">
    <property type="term" value="F:metal ion binding"/>
    <property type="evidence" value="ECO:0007669"/>
    <property type="project" value="UniProtKB-UniRule"/>
</dbReference>
<evidence type="ECO:0000256" key="4">
    <source>
        <dbReference type="ARBA" id="ARBA00011881"/>
    </source>
</evidence>
<dbReference type="PROSITE" id="PS00191">
    <property type="entry name" value="CYTOCHROME_B5_1"/>
    <property type="match status" value="1"/>
</dbReference>
<evidence type="ECO:0000256" key="2">
    <source>
        <dbReference type="ARBA" id="ARBA00001970"/>
    </source>
</evidence>
<dbReference type="SUPFAM" id="SSF55856">
    <property type="entry name" value="Cytochrome b5-like heme/steroid binding domain"/>
    <property type="match status" value="1"/>
</dbReference>
<dbReference type="InterPro" id="IPR036400">
    <property type="entry name" value="Cyt_B5-like_heme/steroid_sf"/>
</dbReference>
<comment type="subcellular location">
    <subcellularLocation>
        <location evidence="3">Mitochondrion intermembrane space</location>
    </subcellularLocation>
</comment>
<evidence type="ECO:0000256" key="10">
    <source>
        <dbReference type="ARBA" id="ARBA00023004"/>
    </source>
</evidence>
<comment type="cofactor">
    <cofactor evidence="2">
        <name>heme b</name>
        <dbReference type="ChEBI" id="CHEBI:60344"/>
    </cofactor>
</comment>
<evidence type="ECO:0000256" key="18">
    <source>
        <dbReference type="SAM" id="MobiDB-lite"/>
    </source>
</evidence>
<evidence type="ECO:0000256" key="12">
    <source>
        <dbReference type="ARBA" id="ARBA00052399"/>
    </source>
</evidence>
<feature type="compositionally biased region" description="Basic and acidic residues" evidence="18">
    <location>
        <begin position="243"/>
        <end position="264"/>
    </location>
</feature>
<dbReference type="PROSITE" id="PS51349">
    <property type="entry name" value="FMN_HYDROXY_ACID_DH_2"/>
    <property type="match status" value="1"/>
</dbReference>
<evidence type="ECO:0000256" key="6">
    <source>
        <dbReference type="ARBA" id="ARBA00022630"/>
    </source>
</evidence>
<comment type="cofactor">
    <cofactor evidence="1">
        <name>FMN</name>
        <dbReference type="ChEBI" id="CHEBI:58210"/>
    </cofactor>
</comment>
<evidence type="ECO:0000259" key="19">
    <source>
        <dbReference type="PROSITE" id="PS50255"/>
    </source>
</evidence>
<keyword evidence="5 17" id="KW-0349">Heme</keyword>
<comment type="similarity">
    <text evidence="13">In the C-terminal section; belongs to the FMN-dependent alpha-hydroxy acid dehydrogenase family.</text>
</comment>
<evidence type="ECO:0000256" key="1">
    <source>
        <dbReference type="ARBA" id="ARBA00001917"/>
    </source>
</evidence>
<dbReference type="AlphaFoldDB" id="A0A448YTJ0"/>
<evidence type="ECO:0000256" key="11">
    <source>
        <dbReference type="ARBA" id="ARBA00023128"/>
    </source>
</evidence>
<reference evidence="21 22" key="1">
    <citation type="submission" date="2018-12" db="EMBL/GenBank/DDBJ databases">
        <authorList>
            <person name="Tiukova I."/>
            <person name="Dainat J."/>
        </authorList>
    </citation>
    <scope>NUCLEOTIDE SEQUENCE [LARGE SCALE GENOMIC DNA]</scope>
</reference>
<organism evidence="21 22">
    <name type="scientific">Brettanomyces naardenensis</name>
    <name type="common">Yeast</name>
    <dbReference type="NCBI Taxonomy" id="13370"/>
    <lineage>
        <taxon>Eukaryota</taxon>
        <taxon>Fungi</taxon>
        <taxon>Dikarya</taxon>
        <taxon>Ascomycota</taxon>
        <taxon>Saccharomycotina</taxon>
        <taxon>Pichiomycetes</taxon>
        <taxon>Pichiales</taxon>
        <taxon>Pichiaceae</taxon>
        <taxon>Brettanomyces</taxon>
    </lineage>
</organism>
<dbReference type="Pfam" id="PF00173">
    <property type="entry name" value="Cyt-b5"/>
    <property type="match status" value="1"/>
</dbReference>
<keyword evidence="22" id="KW-1185">Reference proteome</keyword>
<evidence type="ECO:0000256" key="13">
    <source>
        <dbReference type="ARBA" id="ARBA00061137"/>
    </source>
</evidence>